<proteinExistence type="predicted"/>
<keyword evidence="1" id="KW-0472">Membrane</keyword>
<organism evidence="2 3">
    <name type="scientific">Floridaenema aerugineum BLCC-F46</name>
    <dbReference type="NCBI Taxonomy" id="3153654"/>
    <lineage>
        <taxon>Bacteria</taxon>
        <taxon>Bacillati</taxon>
        <taxon>Cyanobacteriota</taxon>
        <taxon>Cyanophyceae</taxon>
        <taxon>Oscillatoriophycideae</taxon>
        <taxon>Aerosakkonematales</taxon>
        <taxon>Aerosakkonemataceae</taxon>
        <taxon>Floridanema</taxon>
        <taxon>Floridanema aerugineum</taxon>
    </lineage>
</organism>
<evidence type="ECO:0000256" key="1">
    <source>
        <dbReference type="SAM" id="Phobius"/>
    </source>
</evidence>
<dbReference type="Proteomes" id="UP001576774">
    <property type="component" value="Unassembled WGS sequence"/>
</dbReference>
<evidence type="ECO:0000313" key="3">
    <source>
        <dbReference type="Proteomes" id="UP001576774"/>
    </source>
</evidence>
<sequence length="45" mass="5049">MAPYISFSSALQTFALTYLVSVVLVLALSYIGWVIIEIMEESHEI</sequence>
<keyword evidence="1" id="KW-0812">Transmembrane</keyword>
<dbReference type="EMBL" id="JBHFNQ010000040">
    <property type="protein sequence ID" value="MFB2876104.1"/>
    <property type="molecule type" value="Genomic_DNA"/>
</dbReference>
<accession>A0ABV4X019</accession>
<protein>
    <submittedName>
        <fullName evidence="2">Uncharacterized protein</fullName>
    </submittedName>
</protein>
<name>A0ABV4X019_9CYAN</name>
<feature type="transmembrane region" description="Helical" evidence="1">
    <location>
        <begin position="15"/>
        <end position="36"/>
    </location>
</feature>
<evidence type="ECO:0000313" key="2">
    <source>
        <dbReference type="EMBL" id="MFB2876104.1"/>
    </source>
</evidence>
<comment type="caution">
    <text evidence="2">The sequence shown here is derived from an EMBL/GenBank/DDBJ whole genome shotgun (WGS) entry which is preliminary data.</text>
</comment>
<gene>
    <name evidence="2" type="ORF">ACE1CC_04350</name>
</gene>
<reference evidence="2 3" key="1">
    <citation type="submission" date="2024-09" db="EMBL/GenBank/DDBJ databases">
        <title>Floridaenema gen nov. (Aerosakkonemataceae, Aerosakkonematales ord. nov., Cyanobacteria) from benthic tropical and subtropical fresh waters, with the description of four new species.</title>
        <authorList>
            <person name="Moretto J.A."/>
            <person name="Berthold D.E."/>
            <person name="Lefler F.W."/>
            <person name="Huang I.-S."/>
            <person name="Laughinghouse H. IV."/>
        </authorList>
    </citation>
    <scope>NUCLEOTIDE SEQUENCE [LARGE SCALE GENOMIC DNA]</scope>
    <source>
        <strain evidence="2 3">BLCC-F46</strain>
    </source>
</reference>
<keyword evidence="3" id="KW-1185">Reference proteome</keyword>
<keyword evidence="1" id="KW-1133">Transmembrane helix</keyword>